<keyword evidence="2" id="KW-0326">Glycosidase</keyword>
<accession>A0ABN0UWS2</accession>
<dbReference type="Pfam" id="PF02449">
    <property type="entry name" value="Glyco_hydro_42"/>
    <property type="match status" value="1"/>
</dbReference>
<dbReference type="InterPro" id="IPR040719">
    <property type="entry name" value="DUF5597"/>
</dbReference>
<keyword evidence="1" id="KW-0378">Hydrolase</keyword>
<protein>
    <submittedName>
        <fullName evidence="6">Beta-galactosidase</fullName>
    </submittedName>
</protein>
<comment type="caution">
    <text evidence="6">The sequence shown here is derived from an EMBL/GenBank/DDBJ whole genome shotgun (WGS) entry which is preliminary data.</text>
</comment>
<dbReference type="Gene3D" id="3.20.20.80">
    <property type="entry name" value="Glycosidases"/>
    <property type="match status" value="1"/>
</dbReference>
<dbReference type="Proteomes" id="UP001500657">
    <property type="component" value="Unassembled WGS sequence"/>
</dbReference>
<evidence type="ECO:0000256" key="1">
    <source>
        <dbReference type="ARBA" id="ARBA00022801"/>
    </source>
</evidence>
<keyword evidence="3" id="KW-0732">Signal</keyword>
<dbReference type="Gene3D" id="2.60.220.20">
    <property type="entry name" value="putative beta-Galactosidase from caulobacter crescentus"/>
    <property type="match status" value="1"/>
</dbReference>
<evidence type="ECO:0000259" key="5">
    <source>
        <dbReference type="Pfam" id="PF18120"/>
    </source>
</evidence>
<evidence type="ECO:0000313" key="7">
    <source>
        <dbReference type="Proteomes" id="UP001500657"/>
    </source>
</evidence>
<dbReference type="SUPFAM" id="SSF51445">
    <property type="entry name" value="(Trans)glycosidases"/>
    <property type="match status" value="1"/>
</dbReference>
<organism evidence="6 7">
    <name type="scientific">Rhodanobacter caeni</name>
    <dbReference type="NCBI Taxonomy" id="657654"/>
    <lineage>
        <taxon>Bacteria</taxon>
        <taxon>Pseudomonadati</taxon>
        <taxon>Pseudomonadota</taxon>
        <taxon>Gammaproteobacteria</taxon>
        <taxon>Lysobacterales</taxon>
        <taxon>Rhodanobacteraceae</taxon>
        <taxon>Rhodanobacter</taxon>
    </lineage>
</organism>
<gene>
    <name evidence="6" type="ORF">GCM10009126_32040</name>
</gene>
<feature type="domain" description="Glycoside hydrolase family 42 N-terminal" evidence="4">
    <location>
        <begin position="83"/>
        <end position="215"/>
    </location>
</feature>
<sequence length="545" mass="60001">MTLSARRSLRRLLLPLLCMGVATLALAGPLRAASTPLPRVVTADGRHQLQVDGKPYLILGAQVNNSSNWPAMLPAVWPAIEALHANTVQVPIGWGQIEPVQGQFDFSFLDTLVTQAREHDVRLVLLWFATWKNNGPNYAPSWVKLDNKRYPRVVKKDGSTLGSLSPFGAATLEADRAAFVALMKHLRQIDGDRHTVIMVQVENESGTYGTDRDYSAAGDKLLQSPVPAAVLQKTGKSAGSWSQVFGKDAAEYSYAWAIAHYIEQVAAAGKAVYNLPMYANAALRDPFNPGPPGGYSSGGPTDNVIGIWRAAAPSLDFVAPDIYMREWKKYTAVLDRYSRPDNALFVAETGNDTAYARYVFATLGHQAIGFSPFGMDYTKYSNWPLGAKAITPETIQPFAANYELLAPLAGLIATRSFEGKVWGASEPDDTHEETLDLGDWRVQVSYGRPQFGVDPPQGNPKKLGGVVIVQLAHNEYLVAGYHARVNFMPPKGHDGQHFLLEKVQEGRYDDNGQWHFIREWNGDQTDYGLNLTSQPQVLRVKLATY</sequence>
<reference evidence="6 7" key="1">
    <citation type="journal article" date="2019" name="Int. J. Syst. Evol. Microbiol.">
        <title>The Global Catalogue of Microorganisms (GCM) 10K type strain sequencing project: providing services to taxonomists for standard genome sequencing and annotation.</title>
        <authorList>
            <consortium name="The Broad Institute Genomics Platform"/>
            <consortium name="The Broad Institute Genome Sequencing Center for Infectious Disease"/>
            <person name="Wu L."/>
            <person name="Ma J."/>
        </authorList>
    </citation>
    <scope>NUCLEOTIDE SEQUENCE [LARGE SCALE GENOMIC DNA]</scope>
    <source>
        <strain evidence="6 7">JCM 16242</strain>
    </source>
</reference>
<dbReference type="InterPro" id="IPR013529">
    <property type="entry name" value="Glyco_hydro_42_N"/>
</dbReference>
<dbReference type="RefSeq" id="WP_343883845.1">
    <property type="nucleotide sequence ID" value="NZ_BAAAFO010000005.1"/>
</dbReference>
<evidence type="ECO:0000256" key="3">
    <source>
        <dbReference type="SAM" id="SignalP"/>
    </source>
</evidence>
<feature type="domain" description="DUF5597" evidence="5">
    <location>
        <begin position="398"/>
        <end position="531"/>
    </location>
</feature>
<evidence type="ECO:0000256" key="2">
    <source>
        <dbReference type="ARBA" id="ARBA00023295"/>
    </source>
</evidence>
<evidence type="ECO:0000259" key="4">
    <source>
        <dbReference type="Pfam" id="PF02449"/>
    </source>
</evidence>
<proteinExistence type="predicted"/>
<feature type="chain" id="PRO_5047436213" evidence="3">
    <location>
        <begin position="28"/>
        <end position="545"/>
    </location>
</feature>
<feature type="signal peptide" evidence="3">
    <location>
        <begin position="1"/>
        <end position="27"/>
    </location>
</feature>
<dbReference type="InterPro" id="IPR017853">
    <property type="entry name" value="GH"/>
</dbReference>
<dbReference type="Pfam" id="PF18120">
    <property type="entry name" value="DUF5597"/>
    <property type="match status" value="1"/>
</dbReference>
<evidence type="ECO:0000313" key="6">
    <source>
        <dbReference type="EMBL" id="GAA0263922.1"/>
    </source>
</evidence>
<keyword evidence="7" id="KW-1185">Reference proteome</keyword>
<name>A0ABN0UWS2_9GAMM</name>
<dbReference type="EMBL" id="BAAAFO010000005">
    <property type="protein sequence ID" value="GAA0263922.1"/>
    <property type="molecule type" value="Genomic_DNA"/>
</dbReference>